<dbReference type="GO" id="GO:0006565">
    <property type="term" value="P:L-serine catabolic process"/>
    <property type="evidence" value="ECO:0007669"/>
    <property type="project" value="TreeGrafter"/>
</dbReference>
<proteinExistence type="inferred from homology"/>
<comment type="similarity">
    <text evidence="2">Belongs to the serine/threonine dehydratase family.</text>
</comment>
<dbReference type="Proteomes" id="UP001060336">
    <property type="component" value="Chromosome"/>
</dbReference>
<name>A0A9J7AV77_9PROT</name>
<dbReference type="EMBL" id="CP102480">
    <property type="protein sequence ID" value="UUX51232.1"/>
    <property type="molecule type" value="Genomic_DNA"/>
</dbReference>
<keyword evidence="3" id="KW-0663">Pyridoxal phosphate</keyword>
<keyword evidence="4" id="KW-0456">Lyase</keyword>
<dbReference type="GO" id="GO:0004794">
    <property type="term" value="F:threonine deaminase activity"/>
    <property type="evidence" value="ECO:0007669"/>
    <property type="project" value="TreeGrafter"/>
</dbReference>
<gene>
    <name evidence="6" type="ORF">NUH88_05950</name>
</gene>
<dbReference type="Gene3D" id="3.40.50.1100">
    <property type="match status" value="2"/>
</dbReference>
<dbReference type="RefSeq" id="WP_257770601.1">
    <property type="nucleotide sequence ID" value="NZ_CP102480.1"/>
</dbReference>
<dbReference type="GO" id="GO:0006567">
    <property type="term" value="P:L-threonine catabolic process"/>
    <property type="evidence" value="ECO:0007669"/>
    <property type="project" value="TreeGrafter"/>
</dbReference>
<evidence type="ECO:0000313" key="6">
    <source>
        <dbReference type="EMBL" id="UUX51232.1"/>
    </source>
</evidence>
<sequence length="318" mass="32393">MNSQTSLSRVDFDAAAARIRGRVRRTPTLEALACRSEAAPGTRLLLKLENLQPTGSFKVRGATNTVMSLSEEEKARGLITASGGNHGLGVAFGARMSGCPAVIYLPESTPSAKAAKLKDWGAEVIVHGAVWDDANEAAMVRADADGLTYIHPFADPRVVAGQGTIALEMLADNPEIDTLVVAIGGGGLIAGISTAAKLLKPGIRVIGVEPVGAPTHHAARAAGHLVTLDKIETAAGTLAPRTSAELNFGLISENVDELALVSDPEMKAAAEWLWSEAGIAAELSGAAALAALRTGAAKVAEGANIGVVVCGAGTDGIG</sequence>
<dbReference type="InterPro" id="IPR050147">
    <property type="entry name" value="Ser/Thr_Dehydratase"/>
</dbReference>
<dbReference type="Pfam" id="PF00291">
    <property type="entry name" value="PALP"/>
    <property type="match status" value="1"/>
</dbReference>
<dbReference type="PANTHER" id="PTHR48078">
    <property type="entry name" value="THREONINE DEHYDRATASE, MITOCHONDRIAL-RELATED"/>
    <property type="match status" value="1"/>
</dbReference>
<evidence type="ECO:0000313" key="7">
    <source>
        <dbReference type="Proteomes" id="UP001060336"/>
    </source>
</evidence>
<protein>
    <submittedName>
        <fullName evidence="6">Threonine/serine dehydratase</fullName>
    </submittedName>
</protein>
<keyword evidence="7" id="KW-1185">Reference proteome</keyword>
<dbReference type="GO" id="GO:0003941">
    <property type="term" value="F:L-serine ammonia-lyase activity"/>
    <property type="evidence" value="ECO:0007669"/>
    <property type="project" value="TreeGrafter"/>
</dbReference>
<evidence type="ECO:0000256" key="2">
    <source>
        <dbReference type="ARBA" id="ARBA00010869"/>
    </source>
</evidence>
<evidence type="ECO:0000256" key="3">
    <source>
        <dbReference type="ARBA" id="ARBA00022898"/>
    </source>
</evidence>
<dbReference type="CDD" id="cd01562">
    <property type="entry name" value="Thr-dehyd"/>
    <property type="match status" value="1"/>
</dbReference>
<feature type="domain" description="Tryptophan synthase beta chain-like PALP" evidence="5">
    <location>
        <begin position="21"/>
        <end position="311"/>
    </location>
</feature>
<dbReference type="AlphaFoldDB" id="A0A9J7AV77"/>
<comment type="cofactor">
    <cofactor evidence="1">
        <name>pyridoxal 5'-phosphate</name>
        <dbReference type="ChEBI" id="CHEBI:597326"/>
    </cofactor>
</comment>
<reference evidence="6" key="1">
    <citation type="submission" date="2022-08" db="EMBL/GenBank/DDBJ databases">
        <title>Nisaea acidiphila sp. nov., isolated from a marine algal debris and emended description of the genus Nisaea Urios et al. 2008.</title>
        <authorList>
            <person name="Kwon K."/>
        </authorList>
    </citation>
    <scope>NUCLEOTIDE SEQUENCE</scope>
    <source>
        <strain evidence="6">MEBiC11861</strain>
    </source>
</reference>
<dbReference type="GO" id="GO:0009097">
    <property type="term" value="P:isoleucine biosynthetic process"/>
    <property type="evidence" value="ECO:0007669"/>
    <property type="project" value="TreeGrafter"/>
</dbReference>
<dbReference type="KEGG" id="naci:NUH88_05950"/>
<dbReference type="InterPro" id="IPR001926">
    <property type="entry name" value="TrpB-like_PALP"/>
</dbReference>
<dbReference type="SUPFAM" id="SSF53686">
    <property type="entry name" value="Tryptophan synthase beta subunit-like PLP-dependent enzymes"/>
    <property type="match status" value="1"/>
</dbReference>
<dbReference type="PANTHER" id="PTHR48078:SF6">
    <property type="entry name" value="L-THREONINE DEHYDRATASE CATABOLIC TDCB"/>
    <property type="match status" value="1"/>
</dbReference>
<accession>A0A9J7AV77</accession>
<dbReference type="FunFam" id="3.40.50.1100:FF:000005">
    <property type="entry name" value="Threonine dehydratase catabolic"/>
    <property type="match status" value="1"/>
</dbReference>
<evidence type="ECO:0000259" key="5">
    <source>
        <dbReference type="Pfam" id="PF00291"/>
    </source>
</evidence>
<evidence type="ECO:0000256" key="1">
    <source>
        <dbReference type="ARBA" id="ARBA00001933"/>
    </source>
</evidence>
<dbReference type="InterPro" id="IPR036052">
    <property type="entry name" value="TrpB-like_PALP_sf"/>
</dbReference>
<organism evidence="6 7">
    <name type="scientific">Nisaea acidiphila</name>
    <dbReference type="NCBI Taxonomy" id="1862145"/>
    <lineage>
        <taxon>Bacteria</taxon>
        <taxon>Pseudomonadati</taxon>
        <taxon>Pseudomonadota</taxon>
        <taxon>Alphaproteobacteria</taxon>
        <taxon>Rhodospirillales</taxon>
        <taxon>Thalassobaculaceae</taxon>
        <taxon>Nisaea</taxon>
    </lineage>
</organism>
<evidence type="ECO:0000256" key="4">
    <source>
        <dbReference type="ARBA" id="ARBA00023239"/>
    </source>
</evidence>